<dbReference type="GO" id="GO:0034334">
    <property type="term" value="P:adherens junction maintenance"/>
    <property type="evidence" value="ECO:0007669"/>
    <property type="project" value="TreeGrafter"/>
</dbReference>
<dbReference type="GO" id="GO:0007009">
    <property type="term" value="P:plasma membrane organization"/>
    <property type="evidence" value="ECO:0007669"/>
    <property type="project" value="InterPro"/>
</dbReference>
<dbReference type="SUPFAM" id="SSF103657">
    <property type="entry name" value="BAR/IMD domain-like"/>
    <property type="match status" value="1"/>
</dbReference>
<feature type="region of interest" description="Disordered" evidence="7">
    <location>
        <begin position="414"/>
        <end position="434"/>
    </location>
</feature>
<dbReference type="GO" id="GO:0005543">
    <property type="term" value="F:phospholipid binding"/>
    <property type="evidence" value="ECO:0007669"/>
    <property type="project" value="TreeGrafter"/>
</dbReference>
<proteinExistence type="inferred from homology"/>
<comment type="caution">
    <text evidence="9">The sequence shown here is derived from an EMBL/GenBank/DDBJ whole genome shotgun (WGS) entry which is preliminary data.</text>
</comment>
<keyword evidence="2" id="KW-0963">Cytoplasm</keyword>
<keyword evidence="5" id="KW-0009">Actin-binding</keyword>
<evidence type="ECO:0000256" key="5">
    <source>
        <dbReference type="ARBA" id="ARBA00023203"/>
    </source>
</evidence>
<feature type="compositionally biased region" description="Low complexity" evidence="7">
    <location>
        <begin position="254"/>
        <end position="297"/>
    </location>
</feature>
<feature type="region of interest" description="Disordered" evidence="7">
    <location>
        <begin position="254"/>
        <end position="398"/>
    </location>
</feature>
<feature type="region of interest" description="Disordered" evidence="7">
    <location>
        <begin position="139"/>
        <end position="164"/>
    </location>
</feature>
<sequence>MEAVMERECSALGGLFQTVITDMKGSYPVWEDFISKAGKLQAQLRATVVAVAAFLDAFQKVADLATGSRGATRDIGSALTRMCMRHRSIEAKLRQFSMVFVDSLINPLQEQMEEWKRVANTMDKDHAKEYKRARQEIKKKSSDTLKLQKKAKKGRGDLQPQVDSALQGVSDKYASLQETERQAVRKALIEERARFCTFVSMIRPAIEEEVCMLGEITHLQSISDDLRSLTMDPHKLPPSSEQVIADLKGSECSWSYQTPPSSPSTTSRKSSMCSSLNSVNSSDSRSSSSHSHSPTSHFRYRGSALPQQGSVRLPSVSSHDSGFTSQDTCQSKSPSPMPPDGSMQDWARPGPYDQPIVNTLRRVKERVRENSESSSSRDEAPHKTSSNSSTQGKPRDEAHEELAVCLSRGLSLDIPRSSRDSVQGSSGYSTQTNTPCCSEDTYIFDYECLPGGGDQEGEPQESDSPAPVLQSTDISQSYRRTLPAKRPSPCGPVSITPGVATIRRAPTSKPSLWRGPSVHGPIPIKTPVIPVKTPTVPQALYGEDAVNAADPSPSPTQPTPNSGSQSDAPAEQDELSSIRGGVGLKKAPSNDRSAPVLEQRAPPPP</sequence>
<evidence type="ECO:0000313" key="9">
    <source>
        <dbReference type="EMBL" id="KAF7702433.1"/>
    </source>
</evidence>
<keyword evidence="3" id="KW-0597">Phosphoprotein</keyword>
<evidence type="ECO:0000259" key="8">
    <source>
        <dbReference type="PROSITE" id="PS51338"/>
    </source>
</evidence>
<protein>
    <recommendedName>
        <fullName evidence="8">IMD domain-containing protein</fullName>
    </recommendedName>
</protein>
<dbReference type="Proteomes" id="UP000606274">
    <property type="component" value="Unassembled WGS sequence"/>
</dbReference>
<feature type="domain" description="IMD" evidence="8">
    <location>
        <begin position="1"/>
        <end position="250"/>
    </location>
</feature>
<dbReference type="GO" id="GO:0015629">
    <property type="term" value="C:actin cytoskeleton"/>
    <property type="evidence" value="ECO:0007669"/>
    <property type="project" value="TreeGrafter"/>
</dbReference>
<dbReference type="PANTHER" id="PTHR15708">
    <property type="entry name" value="ACTIN BUNDLING/MISSING IN METASTASIS-RELATED"/>
    <property type="match status" value="1"/>
</dbReference>
<dbReference type="Pfam" id="PF02205">
    <property type="entry name" value="WH2"/>
    <property type="match status" value="1"/>
</dbReference>
<evidence type="ECO:0000256" key="7">
    <source>
        <dbReference type="SAM" id="MobiDB-lite"/>
    </source>
</evidence>
<dbReference type="InterPro" id="IPR003124">
    <property type="entry name" value="WH2_dom"/>
</dbReference>
<evidence type="ECO:0000256" key="3">
    <source>
        <dbReference type="ARBA" id="ARBA00022553"/>
    </source>
</evidence>
<evidence type="ECO:0000256" key="1">
    <source>
        <dbReference type="ARBA" id="ARBA00004496"/>
    </source>
</evidence>
<comment type="subcellular location">
    <subcellularLocation>
        <location evidence="1">Cytoplasm</location>
    </subcellularLocation>
</comment>
<dbReference type="Gene3D" id="1.20.1270.60">
    <property type="entry name" value="Arfaptin homology (AH) domain/BAR domain"/>
    <property type="match status" value="1"/>
</dbReference>
<feature type="compositionally biased region" description="Polar residues" evidence="7">
    <location>
        <begin position="305"/>
        <end position="334"/>
    </location>
</feature>
<dbReference type="InterPro" id="IPR027267">
    <property type="entry name" value="AH/BAR_dom_sf"/>
</dbReference>
<dbReference type="GO" id="GO:0009898">
    <property type="term" value="C:cytoplasmic side of plasma membrane"/>
    <property type="evidence" value="ECO:0007669"/>
    <property type="project" value="TreeGrafter"/>
</dbReference>
<feature type="compositionally biased region" description="Polar residues" evidence="7">
    <location>
        <begin position="469"/>
        <end position="479"/>
    </location>
</feature>
<dbReference type="InterPro" id="IPR013606">
    <property type="entry name" value="I-BAR_dom"/>
</dbReference>
<dbReference type="EMBL" id="JABFDY010000010">
    <property type="protein sequence ID" value="KAF7702433.1"/>
    <property type="molecule type" value="Genomic_DNA"/>
</dbReference>
<dbReference type="GO" id="GO:0005737">
    <property type="term" value="C:cytoplasm"/>
    <property type="evidence" value="ECO:0007669"/>
    <property type="project" value="UniProtKB-SubCell"/>
</dbReference>
<evidence type="ECO:0000313" key="10">
    <source>
        <dbReference type="Proteomes" id="UP000606274"/>
    </source>
</evidence>
<feature type="compositionally biased region" description="Polar residues" evidence="7">
    <location>
        <begin position="383"/>
        <end position="392"/>
    </location>
</feature>
<evidence type="ECO:0000256" key="6">
    <source>
        <dbReference type="ARBA" id="ARBA00061293"/>
    </source>
</evidence>
<comment type="similarity">
    <text evidence="6">Belongs to the MTSS family.</text>
</comment>
<dbReference type="FunFam" id="1.20.1270.60:FF:000010">
    <property type="entry name" value="Metastasis suppressor 1, isoform CRA_e"/>
    <property type="match status" value="1"/>
</dbReference>
<feature type="compositionally biased region" description="Basic and acidic residues" evidence="7">
    <location>
        <begin position="366"/>
        <end position="382"/>
    </location>
</feature>
<evidence type="ECO:0000256" key="4">
    <source>
        <dbReference type="ARBA" id="ARBA00023054"/>
    </source>
</evidence>
<gene>
    <name evidence="9" type="ORF">HF521_001716</name>
</gene>
<feature type="compositionally biased region" description="Low complexity" evidence="7">
    <location>
        <begin position="521"/>
        <end position="537"/>
    </location>
</feature>
<dbReference type="GO" id="GO:0003779">
    <property type="term" value="F:actin binding"/>
    <property type="evidence" value="ECO:0007669"/>
    <property type="project" value="UniProtKB-KW"/>
</dbReference>
<accession>A0A8T0B7T1</accession>
<dbReference type="CDD" id="cd07643">
    <property type="entry name" value="I-BAR_IMD_MIM"/>
    <property type="match status" value="1"/>
</dbReference>
<keyword evidence="10" id="KW-1185">Reference proteome</keyword>
<feature type="region of interest" description="Disordered" evidence="7">
    <location>
        <begin position="447"/>
        <end position="605"/>
    </location>
</feature>
<feature type="compositionally biased region" description="Polar residues" evidence="7">
    <location>
        <begin position="420"/>
        <end position="434"/>
    </location>
</feature>
<dbReference type="PANTHER" id="PTHR15708:SF10">
    <property type="entry name" value="PROTEIN MTSS 1"/>
    <property type="match status" value="1"/>
</dbReference>
<evidence type="ECO:0000256" key="2">
    <source>
        <dbReference type="ARBA" id="ARBA00022490"/>
    </source>
</evidence>
<dbReference type="Pfam" id="PF08397">
    <property type="entry name" value="IMD"/>
    <property type="match status" value="1"/>
</dbReference>
<dbReference type="GO" id="GO:0032233">
    <property type="term" value="P:positive regulation of actin filament bundle assembly"/>
    <property type="evidence" value="ECO:0007669"/>
    <property type="project" value="TreeGrafter"/>
</dbReference>
<keyword evidence="4" id="KW-0175">Coiled coil</keyword>
<dbReference type="InterPro" id="IPR030127">
    <property type="entry name" value="MTSS1/MTSS2"/>
</dbReference>
<organism evidence="9 10">
    <name type="scientific">Silurus meridionalis</name>
    <name type="common">Southern catfish</name>
    <name type="synonym">Silurus soldatovi meridionalis</name>
    <dbReference type="NCBI Taxonomy" id="175797"/>
    <lineage>
        <taxon>Eukaryota</taxon>
        <taxon>Metazoa</taxon>
        <taxon>Chordata</taxon>
        <taxon>Craniata</taxon>
        <taxon>Vertebrata</taxon>
        <taxon>Euteleostomi</taxon>
        <taxon>Actinopterygii</taxon>
        <taxon>Neopterygii</taxon>
        <taxon>Teleostei</taxon>
        <taxon>Ostariophysi</taxon>
        <taxon>Siluriformes</taxon>
        <taxon>Siluridae</taxon>
        <taxon>Silurus</taxon>
    </lineage>
</organism>
<dbReference type="PROSITE" id="PS51338">
    <property type="entry name" value="IMD"/>
    <property type="match status" value="1"/>
</dbReference>
<reference evidence="9" key="1">
    <citation type="submission" date="2020-08" db="EMBL/GenBank/DDBJ databases">
        <title>Chromosome-level assembly of Southern catfish (Silurus meridionalis) provides insights into visual adaptation to the nocturnal and benthic lifestyles.</title>
        <authorList>
            <person name="Zhang Y."/>
            <person name="Wang D."/>
            <person name="Peng Z."/>
        </authorList>
    </citation>
    <scope>NUCLEOTIDE SEQUENCE</scope>
    <source>
        <strain evidence="9">SWU-2019-XX</strain>
        <tissue evidence="9">Muscle</tissue>
    </source>
</reference>
<name>A0A8T0B7T1_SILME</name>
<dbReference type="AlphaFoldDB" id="A0A8T0B7T1"/>